<reference evidence="2" key="1">
    <citation type="submission" date="2010-08" db="EMBL/GenBank/DDBJ databases">
        <authorList>
            <consortium name="Caenorhabditis japonica Sequencing Consortium"/>
            <person name="Wilson R.K."/>
        </authorList>
    </citation>
    <scope>NUCLEOTIDE SEQUENCE [LARGE SCALE GENOMIC DNA]</scope>
    <source>
        <strain evidence="2">DF5081</strain>
    </source>
</reference>
<name>A0A8R1HPH9_CAEJA</name>
<dbReference type="InterPro" id="IPR036291">
    <property type="entry name" value="NAD(P)-bd_dom_sf"/>
</dbReference>
<dbReference type="SUPFAM" id="SSF51735">
    <property type="entry name" value="NAD(P)-binding Rossmann-fold domains"/>
    <property type="match status" value="1"/>
</dbReference>
<dbReference type="PRINTS" id="PR00080">
    <property type="entry name" value="SDRFAMILY"/>
</dbReference>
<accession>A0A8R1HPH9</accession>
<dbReference type="Proteomes" id="UP000005237">
    <property type="component" value="Unassembled WGS sequence"/>
</dbReference>
<dbReference type="PANTHER" id="PTHR43975">
    <property type="entry name" value="ZGC:101858"/>
    <property type="match status" value="1"/>
</dbReference>
<keyword evidence="2" id="KW-1185">Reference proteome</keyword>
<reference evidence="1" key="2">
    <citation type="submission" date="2022-06" db="UniProtKB">
        <authorList>
            <consortium name="EnsemblMetazoa"/>
        </authorList>
    </citation>
    <scope>IDENTIFICATION</scope>
    <source>
        <strain evidence="1">DF5081</strain>
    </source>
</reference>
<protein>
    <recommendedName>
        <fullName evidence="3">Oxidoreductase</fullName>
    </recommendedName>
</protein>
<dbReference type="EnsemblMetazoa" id="CJA05322.1">
    <property type="protein sequence ID" value="CJA05322.1"/>
    <property type="gene ID" value="WBGene00124526"/>
</dbReference>
<evidence type="ECO:0000313" key="1">
    <source>
        <dbReference type="EnsemblMetazoa" id="CJA05322.1"/>
    </source>
</evidence>
<dbReference type="PRINTS" id="PR00081">
    <property type="entry name" value="GDHRDH"/>
</dbReference>
<proteinExistence type="predicted"/>
<organism evidence="1 2">
    <name type="scientific">Caenorhabditis japonica</name>
    <dbReference type="NCBI Taxonomy" id="281687"/>
    <lineage>
        <taxon>Eukaryota</taxon>
        <taxon>Metazoa</taxon>
        <taxon>Ecdysozoa</taxon>
        <taxon>Nematoda</taxon>
        <taxon>Chromadorea</taxon>
        <taxon>Rhabditida</taxon>
        <taxon>Rhabditina</taxon>
        <taxon>Rhabditomorpha</taxon>
        <taxon>Rhabditoidea</taxon>
        <taxon>Rhabditidae</taxon>
        <taxon>Peloderinae</taxon>
        <taxon>Caenorhabditis</taxon>
    </lineage>
</organism>
<evidence type="ECO:0008006" key="3">
    <source>
        <dbReference type="Google" id="ProtNLM"/>
    </source>
</evidence>
<dbReference type="Pfam" id="PF00106">
    <property type="entry name" value="adh_short"/>
    <property type="match status" value="1"/>
</dbReference>
<evidence type="ECO:0000313" key="2">
    <source>
        <dbReference type="Proteomes" id="UP000005237"/>
    </source>
</evidence>
<dbReference type="Gene3D" id="3.40.50.720">
    <property type="entry name" value="NAD(P)-binding Rossmann-like Domain"/>
    <property type="match status" value="1"/>
</dbReference>
<dbReference type="PANTHER" id="PTHR43975:SF2">
    <property type="entry name" value="EG:BACR7A4.14 PROTEIN-RELATED"/>
    <property type="match status" value="1"/>
</dbReference>
<sequence>MPVAIITGASSGIGKGAALLFAKHKYTLSLTGRNTDALNEVAALCVSEGGLSADDVLITAAELSADDAPKKIVDATLAKFGRIDTLINSAGILRSGPVLESGIEVFDEIMNVNVRSLVRLTRAALPHIISTKGTVVNVSSITGPCPSEGLNPHHPSTILFHQPLGHPATVENDSQLR</sequence>
<dbReference type="AlphaFoldDB" id="A0A8R1HPH9"/>
<dbReference type="InterPro" id="IPR002347">
    <property type="entry name" value="SDR_fam"/>
</dbReference>